<name>A0A250WUI4_9CHLO</name>
<reference evidence="1 2" key="1">
    <citation type="submission" date="2017-08" db="EMBL/GenBank/DDBJ databases">
        <title>Acidophilic green algal genome provides insights into adaptation to an acidic environment.</title>
        <authorList>
            <person name="Hirooka S."/>
            <person name="Hirose Y."/>
            <person name="Kanesaki Y."/>
            <person name="Higuchi S."/>
            <person name="Fujiwara T."/>
            <person name="Onuma R."/>
            <person name="Era A."/>
            <person name="Ohbayashi R."/>
            <person name="Uzuka A."/>
            <person name="Nozaki H."/>
            <person name="Yoshikawa H."/>
            <person name="Miyagishima S.Y."/>
        </authorList>
    </citation>
    <scope>NUCLEOTIDE SEQUENCE [LARGE SCALE GENOMIC DNA]</scope>
    <source>
        <strain evidence="1 2">NIES-2499</strain>
    </source>
</reference>
<evidence type="ECO:0000313" key="1">
    <source>
        <dbReference type="EMBL" id="GAX74487.1"/>
    </source>
</evidence>
<dbReference type="Proteomes" id="UP000232323">
    <property type="component" value="Unassembled WGS sequence"/>
</dbReference>
<organism evidence="1 2">
    <name type="scientific">Chlamydomonas eustigma</name>
    <dbReference type="NCBI Taxonomy" id="1157962"/>
    <lineage>
        <taxon>Eukaryota</taxon>
        <taxon>Viridiplantae</taxon>
        <taxon>Chlorophyta</taxon>
        <taxon>core chlorophytes</taxon>
        <taxon>Chlorophyceae</taxon>
        <taxon>CS clade</taxon>
        <taxon>Chlamydomonadales</taxon>
        <taxon>Chlamydomonadaceae</taxon>
        <taxon>Chlamydomonas</taxon>
    </lineage>
</organism>
<keyword evidence="2" id="KW-1185">Reference proteome</keyword>
<dbReference type="EMBL" id="BEGY01000007">
    <property type="protein sequence ID" value="GAX74487.1"/>
    <property type="molecule type" value="Genomic_DNA"/>
</dbReference>
<sequence>MSFIFELLQHTWSKTIKDADKEDLKNWQGFLESAEKDRERDRIIAWKDRTTPDNFAVNSEEPEYYRRTAGFLWRIKDATGTHKARNHQYLYNLEVFGHKQYTRRDPAAIAAAQAEVEARVSKGELGPLSPLA</sequence>
<proteinExistence type="predicted"/>
<protein>
    <submittedName>
        <fullName evidence="1">Uncharacterized protein</fullName>
    </submittedName>
</protein>
<gene>
    <name evidence="1" type="ORF">CEUSTIGMA_g1936.t1</name>
</gene>
<accession>A0A250WUI4</accession>
<dbReference type="AlphaFoldDB" id="A0A250WUI4"/>
<dbReference type="OrthoDB" id="523812at2759"/>
<comment type="caution">
    <text evidence="1">The sequence shown here is derived from an EMBL/GenBank/DDBJ whole genome shotgun (WGS) entry which is preliminary data.</text>
</comment>
<evidence type="ECO:0000313" key="2">
    <source>
        <dbReference type="Proteomes" id="UP000232323"/>
    </source>
</evidence>